<dbReference type="Pfam" id="PF17900">
    <property type="entry name" value="Peptidase_M1_N"/>
    <property type="match status" value="1"/>
</dbReference>
<feature type="domain" description="Peptidase M1 membrane alanine aminopeptidase" evidence="9">
    <location>
        <begin position="228"/>
        <end position="444"/>
    </location>
</feature>
<dbReference type="SUPFAM" id="SSF63737">
    <property type="entry name" value="Leukotriene A4 hydrolase N-terminal domain"/>
    <property type="match status" value="1"/>
</dbReference>
<dbReference type="InterPro" id="IPR050344">
    <property type="entry name" value="Peptidase_M1_aminopeptidases"/>
</dbReference>
<evidence type="ECO:0000259" key="10">
    <source>
        <dbReference type="Pfam" id="PF11838"/>
    </source>
</evidence>
<dbReference type="GO" id="GO:0005615">
    <property type="term" value="C:extracellular space"/>
    <property type="evidence" value="ECO:0007669"/>
    <property type="project" value="TreeGrafter"/>
</dbReference>
<dbReference type="GO" id="GO:0043171">
    <property type="term" value="P:peptide catabolic process"/>
    <property type="evidence" value="ECO:0007669"/>
    <property type="project" value="TreeGrafter"/>
</dbReference>
<protein>
    <recommendedName>
        <fullName evidence="13">Aminopeptidase</fullName>
    </recommendedName>
</protein>
<evidence type="ECO:0000256" key="3">
    <source>
        <dbReference type="ARBA" id="ARBA00022438"/>
    </source>
</evidence>
<dbReference type="Pfam" id="PF11838">
    <property type="entry name" value="ERAP1_C"/>
    <property type="match status" value="1"/>
</dbReference>
<dbReference type="GO" id="GO:0005737">
    <property type="term" value="C:cytoplasm"/>
    <property type="evidence" value="ECO:0007669"/>
    <property type="project" value="TreeGrafter"/>
</dbReference>
<sequence length="819" mass="88831">MSDHRLSRDVLPRHYALELRPDLDEHTFTGTVAIDVEVATATDRITCNAAELVVLDAAVIVDGERTALSASLDEAAERLVLLAPSPLAPGRARLELAFSGLLNDRLRGFYRSTLVGADGVEQTVATTQFQSTDARRAFPCFDEPDMKASFGVTLVVPEDLLAVSNGAEVSRTPLGDGTDRVVFADTIELSTYLVAFVVGPMEATDPVDVDGVPVRIIHPPGRGDQTAFALEVAAHSLRWLADWYGIDVPGGKVDLVALPDFAFGAMENLGCITFREVLLLVDPESADQRELESVASVLSHELAHLWFGDLVTMRWWNGIWLNEAFATFMEMKAVEAWRPDWDVWAGFGAARAAALDVDALASTRPIEYPVVTPADAESMFDVLTYQKGAAVVRMLEQFLGEEAFRDGVRRYLADHLGGNTDNEDLWAALETTTGQPVGDLMHDWIFRGGFPLVEATVDDGRCTLSQRPFRYDGLDNGSRWQVPVRLRTTAGEQRVLLGDDPVVVDLAGTLVTVNAGAAGFHRSGMEAPHDPGRLTAVERSMTVDDRWADTLAGRHDPAAFAGFAASFVDDPDLAVWQAVLRGIGTLDLVAPEHHRPLASEAGGLLEGIVGRLGWAPADGEDDRTRQLRGVVLAAAGTLADDPGVIAEARRRWSSGGSTDPAVDGAVVAVVATHGDGADRAECRRRFEASGSAQEEQRHLRALALFGGLTEVEALLGEVHDGTVRTQDAPFLLRSLLAHRHHRAVAWRSVTDHWEDLTGRLPSNSIARMLEGVRALVGAGIDPEVDRFLDDHPVPQGALMVAQHRERRGVNVRLRTRLLG</sequence>
<dbReference type="InterPro" id="IPR045357">
    <property type="entry name" value="Aminopeptidase_N-like_N"/>
</dbReference>
<keyword evidence="6" id="KW-0378">Hydrolase</keyword>
<evidence type="ECO:0000256" key="1">
    <source>
        <dbReference type="ARBA" id="ARBA00001947"/>
    </source>
</evidence>
<evidence type="ECO:0000256" key="7">
    <source>
        <dbReference type="ARBA" id="ARBA00022833"/>
    </source>
</evidence>
<dbReference type="Gene3D" id="2.60.40.1730">
    <property type="entry name" value="tricorn interacting facor f3 domain"/>
    <property type="match status" value="1"/>
</dbReference>
<dbReference type="PANTHER" id="PTHR11533:SF174">
    <property type="entry name" value="PUROMYCIN-SENSITIVE AMINOPEPTIDASE-RELATED"/>
    <property type="match status" value="1"/>
</dbReference>
<feature type="domain" description="Aminopeptidase N-like N-terminal" evidence="11">
    <location>
        <begin position="12"/>
        <end position="193"/>
    </location>
</feature>
<evidence type="ECO:0000256" key="6">
    <source>
        <dbReference type="ARBA" id="ARBA00022801"/>
    </source>
</evidence>
<dbReference type="InterPro" id="IPR024571">
    <property type="entry name" value="ERAP1-like_C_dom"/>
</dbReference>
<dbReference type="GO" id="GO:0042277">
    <property type="term" value="F:peptide binding"/>
    <property type="evidence" value="ECO:0007669"/>
    <property type="project" value="TreeGrafter"/>
</dbReference>
<dbReference type="Gene3D" id="1.25.50.20">
    <property type="match status" value="1"/>
</dbReference>
<accession>A0A381Q5Y6</accession>
<keyword evidence="7" id="KW-0862">Zinc</keyword>
<comment type="cofactor">
    <cofactor evidence="1">
        <name>Zn(2+)</name>
        <dbReference type="ChEBI" id="CHEBI:29105"/>
    </cofactor>
</comment>
<evidence type="ECO:0000256" key="8">
    <source>
        <dbReference type="ARBA" id="ARBA00023049"/>
    </source>
</evidence>
<dbReference type="CDD" id="cd09601">
    <property type="entry name" value="M1_APN-Q_like"/>
    <property type="match status" value="1"/>
</dbReference>
<dbReference type="PANTHER" id="PTHR11533">
    <property type="entry name" value="PROTEASE M1 ZINC METALLOPROTEASE"/>
    <property type="match status" value="1"/>
</dbReference>
<dbReference type="InterPro" id="IPR042097">
    <property type="entry name" value="Aminopeptidase_N-like_N_sf"/>
</dbReference>
<dbReference type="InterPro" id="IPR014782">
    <property type="entry name" value="Peptidase_M1_dom"/>
</dbReference>
<evidence type="ECO:0000256" key="5">
    <source>
        <dbReference type="ARBA" id="ARBA00022723"/>
    </source>
</evidence>
<dbReference type="Pfam" id="PF01433">
    <property type="entry name" value="Peptidase_M1"/>
    <property type="match status" value="1"/>
</dbReference>
<dbReference type="Gene3D" id="1.10.390.10">
    <property type="entry name" value="Neutral Protease Domain 2"/>
    <property type="match status" value="1"/>
</dbReference>
<proteinExistence type="inferred from homology"/>
<dbReference type="AlphaFoldDB" id="A0A381Q5Y6"/>
<dbReference type="InterPro" id="IPR027268">
    <property type="entry name" value="Peptidase_M4/M1_CTD_sf"/>
</dbReference>
<evidence type="ECO:0008006" key="13">
    <source>
        <dbReference type="Google" id="ProtNLM"/>
    </source>
</evidence>
<keyword evidence="3" id="KW-0031">Aminopeptidase</keyword>
<dbReference type="GO" id="GO:0016020">
    <property type="term" value="C:membrane"/>
    <property type="evidence" value="ECO:0007669"/>
    <property type="project" value="TreeGrafter"/>
</dbReference>
<evidence type="ECO:0000259" key="9">
    <source>
        <dbReference type="Pfam" id="PF01433"/>
    </source>
</evidence>
<dbReference type="GO" id="GO:0008270">
    <property type="term" value="F:zinc ion binding"/>
    <property type="evidence" value="ECO:0007669"/>
    <property type="project" value="InterPro"/>
</dbReference>
<dbReference type="InterPro" id="IPR034016">
    <property type="entry name" value="M1_APN-typ"/>
</dbReference>
<keyword evidence="4" id="KW-0645">Protease</keyword>
<evidence type="ECO:0000256" key="4">
    <source>
        <dbReference type="ARBA" id="ARBA00022670"/>
    </source>
</evidence>
<dbReference type="FunFam" id="1.10.390.10:FF:000006">
    <property type="entry name" value="Puromycin-sensitive aminopeptidase"/>
    <property type="match status" value="1"/>
</dbReference>
<feature type="domain" description="ERAP1-like C-terminal" evidence="10">
    <location>
        <begin position="532"/>
        <end position="805"/>
    </location>
</feature>
<dbReference type="EMBL" id="UINC01001222">
    <property type="protein sequence ID" value="SUZ74766.1"/>
    <property type="molecule type" value="Genomic_DNA"/>
</dbReference>
<organism evidence="12">
    <name type="scientific">marine metagenome</name>
    <dbReference type="NCBI Taxonomy" id="408172"/>
    <lineage>
        <taxon>unclassified sequences</taxon>
        <taxon>metagenomes</taxon>
        <taxon>ecological metagenomes</taxon>
    </lineage>
</organism>
<evidence type="ECO:0000259" key="11">
    <source>
        <dbReference type="Pfam" id="PF17900"/>
    </source>
</evidence>
<dbReference type="InterPro" id="IPR001930">
    <property type="entry name" value="Peptidase_M1"/>
</dbReference>
<keyword evidence="5" id="KW-0479">Metal-binding</keyword>
<dbReference type="PRINTS" id="PR00756">
    <property type="entry name" value="ALADIPTASE"/>
</dbReference>
<keyword evidence="8" id="KW-0482">Metalloprotease</keyword>
<evidence type="ECO:0000313" key="12">
    <source>
        <dbReference type="EMBL" id="SUZ74766.1"/>
    </source>
</evidence>
<name>A0A381Q5Y6_9ZZZZ</name>
<dbReference type="SUPFAM" id="SSF55486">
    <property type="entry name" value="Metalloproteases ('zincins'), catalytic domain"/>
    <property type="match status" value="1"/>
</dbReference>
<dbReference type="GO" id="GO:0070006">
    <property type="term" value="F:metalloaminopeptidase activity"/>
    <property type="evidence" value="ECO:0007669"/>
    <property type="project" value="TreeGrafter"/>
</dbReference>
<dbReference type="GO" id="GO:0006508">
    <property type="term" value="P:proteolysis"/>
    <property type="evidence" value="ECO:0007669"/>
    <property type="project" value="UniProtKB-KW"/>
</dbReference>
<reference evidence="12" key="1">
    <citation type="submission" date="2018-05" db="EMBL/GenBank/DDBJ databases">
        <authorList>
            <person name="Lanie J.A."/>
            <person name="Ng W.-L."/>
            <person name="Kazmierczak K.M."/>
            <person name="Andrzejewski T.M."/>
            <person name="Davidsen T.M."/>
            <person name="Wayne K.J."/>
            <person name="Tettelin H."/>
            <person name="Glass J.I."/>
            <person name="Rusch D."/>
            <person name="Podicherti R."/>
            <person name="Tsui H.-C.T."/>
            <person name="Winkler M.E."/>
        </authorList>
    </citation>
    <scope>NUCLEOTIDE SEQUENCE</scope>
</reference>
<evidence type="ECO:0000256" key="2">
    <source>
        <dbReference type="ARBA" id="ARBA00010136"/>
    </source>
</evidence>
<comment type="similarity">
    <text evidence="2">Belongs to the peptidase M1 family.</text>
</comment>
<dbReference type="Gene3D" id="2.60.40.1910">
    <property type="match status" value="1"/>
</dbReference>
<gene>
    <name evidence="12" type="ORF">METZ01_LOCUS27620</name>
</gene>